<comment type="caution">
    <text evidence="1">The sequence shown here is derived from an EMBL/GenBank/DDBJ whole genome shotgun (WGS) entry which is preliminary data.</text>
</comment>
<dbReference type="AlphaFoldDB" id="S7VHQ5"/>
<gene>
    <name evidence="1" type="ORF">dsmv_3824</name>
</gene>
<accession>S7VHQ5</accession>
<proteinExistence type="predicted"/>
<dbReference type="Proteomes" id="UP000014977">
    <property type="component" value="Unassembled WGS sequence"/>
</dbReference>
<protein>
    <submittedName>
        <fullName evidence="1">Uncharacterized protein</fullName>
    </submittedName>
</protein>
<keyword evidence="2" id="KW-1185">Reference proteome</keyword>
<dbReference type="EMBL" id="ATHJ01000034">
    <property type="protein sequence ID" value="EPR44058.1"/>
    <property type="molecule type" value="Genomic_DNA"/>
</dbReference>
<organism evidence="1 2">
    <name type="scientific">Desulfococcus multivorans DSM 2059</name>
    <dbReference type="NCBI Taxonomy" id="1121405"/>
    <lineage>
        <taxon>Bacteria</taxon>
        <taxon>Pseudomonadati</taxon>
        <taxon>Thermodesulfobacteriota</taxon>
        <taxon>Desulfobacteria</taxon>
        <taxon>Desulfobacterales</taxon>
        <taxon>Desulfococcaceae</taxon>
        <taxon>Desulfococcus</taxon>
    </lineage>
</organism>
<evidence type="ECO:0000313" key="2">
    <source>
        <dbReference type="Proteomes" id="UP000014977"/>
    </source>
</evidence>
<name>S7VHQ5_DESML</name>
<reference evidence="1 2" key="1">
    <citation type="journal article" date="2013" name="Genome Announc.">
        <title>Draft genome sequences for three mercury-methylating, sulfate-reducing bacteria.</title>
        <authorList>
            <person name="Brown S.D."/>
            <person name="Hurt R.A.Jr."/>
            <person name="Gilmour C.C."/>
            <person name="Elias D.A."/>
        </authorList>
    </citation>
    <scope>NUCLEOTIDE SEQUENCE [LARGE SCALE GENOMIC DNA]</scope>
    <source>
        <strain evidence="1 2">DSM 2059</strain>
    </source>
</reference>
<sequence length="106" mass="12110">MEWPRENSKLTTGERDRAVDELIALVGDMEGILQQQSLADAAYFLNVCGRSFRTEEIDRIKTGVLRAYRWQYIFSGVGHPRFQVVYEKLMTPGQRDRVATALATLS</sequence>
<evidence type="ECO:0000313" key="1">
    <source>
        <dbReference type="EMBL" id="EPR44058.1"/>
    </source>
</evidence>